<reference evidence="2" key="1">
    <citation type="journal article" date="2017" name="Nat. Ecol. Evol.">
        <title>Genome expansion and lineage-specific genetic innovations in the forest pathogenic fungi Armillaria.</title>
        <authorList>
            <person name="Sipos G."/>
            <person name="Prasanna A.N."/>
            <person name="Walter M.C."/>
            <person name="O'Connor E."/>
            <person name="Balint B."/>
            <person name="Krizsan K."/>
            <person name="Kiss B."/>
            <person name="Hess J."/>
            <person name="Varga T."/>
            <person name="Slot J."/>
            <person name="Riley R."/>
            <person name="Boka B."/>
            <person name="Rigling D."/>
            <person name="Barry K."/>
            <person name="Lee J."/>
            <person name="Mihaltcheva S."/>
            <person name="LaButti K."/>
            <person name="Lipzen A."/>
            <person name="Waldron R."/>
            <person name="Moloney N.M."/>
            <person name="Sperisen C."/>
            <person name="Kredics L."/>
            <person name="Vagvoelgyi C."/>
            <person name="Patrignani A."/>
            <person name="Fitzpatrick D."/>
            <person name="Nagy I."/>
            <person name="Doyle S."/>
            <person name="Anderson J.B."/>
            <person name="Grigoriev I.V."/>
            <person name="Gueldener U."/>
            <person name="Muensterkoetter M."/>
            <person name="Nagy L.G."/>
        </authorList>
    </citation>
    <scope>NUCLEOTIDE SEQUENCE [LARGE SCALE GENOMIC DNA]</scope>
    <source>
        <strain evidence="2">Ar21-2</strain>
    </source>
</reference>
<dbReference type="InParanoid" id="A0A2H3D9T9"/>
<dbReference type="Proteomes" id="UP000217790">
    <property type="component" value="Unassembled WGS sequence"/>
</dbReference>
<protein>
    <submittedName>
        <fullName evidence="1">Uncharacterized protein</fullName>
    </submittedName>
</protein>
<dbReference type="AlphaFoldDB" id="A0A2H3D9T9"/>
<gene>
    <name evidence="1" type="ORF">ARMGADRAFT_1081437</name>
</gene>
<proteinExistence type="predicted"/>
<dbReference type="OrthoDB" id="3034412at2759"/>
<evidence type="ECO:0000313" key="1">
    <source>
        <dbReference type="EMBL" id="PBK92015.1"/>
    </source>
</evidence>
<name>A0A2H3D9T9_ARMGA</name>
<sequence length="150" mass="16997">MDHVLVQSQKGPQNLFSDYLNSVCITQDAKSVGGIEARLRQLPGCSYYRWIIHIQKLSPNITLEYAPHHSHKKTIPVILNSEADHHASHAQKHTSQLPVAPISTFFMHEYTFVTPEDGWIESDIKSYINSSLIRTKVQELGVGQHHQMAT</sequence>
<accession>A0A2H3D9T9</accession>
<organism evidence="1 2">
    <name type="scientific">Armillaria gallica</name>
    <name type="common">Bulbous honey fungus</name>
    <name type="synonym">Armillaria bulbosa</name>
    <dbReference type="NCBI Taxonomy" id="47427"/>
    <lineage>
        <taxon>Eukaryota</taxon>
        <taxon>Fungi</taxon>
        <taxon>Dikarya</taxon>
        <taxon>Basidiomycota</taxon>
        <taxon>Agaricomycotina</taxon>
        <taxon>Agaricomycetes</taxon>
        <taxon>Agaricomycetidae</taxon>
        <taxon>Agaricales</taxon>
        <taxon>Marasmiineae</taxon>
        <taxon>Physalacriaceae</taxon>
        <taxon>Armillaria</taxon>
    </lineage>
</organism>
<keyword evidence="2" id="KW-1185">Reference proteome</keyword>
<evidence type="ECO:0000313" key="2">
    <source>
        <dbReference type="Proteomes" id="UP000217790"/>
    </source>
</evidence>
<dbReference type="EMBL" id="KZ293660">
    <property type="protein sequence ID" value="PBK92015.1"/>
    <property type="molecule type" value="Genomic_DNA"/>
</dbReference>